<name>A0ACC1CPC2_9NEOP</name>
<gene>
    <name evidence="1" type="ORF">K1T71_010579</name>
</gene>
<evidence type="ECO:0000313" key="2">
    <source>
        <dbReference type="Proteomes" id="UP000824533"/>
    </source>
</evidence>
<dbReference type="Proteomes" id="UP000824533">
    <property type="component" value="Linkage Group LG19"/>
</dbReference>
<comment type="caution">
    <text evidence="1">The sequence shown here is derived from an EMBL/GenBank/DDBJ whole genome shotgun (WGS) entry which is preliminary data.</text>
</comment>
<evidence type="ECO:0000313" key="1">
    <source>
        <dbReference type="EMBL" id="KAJ0173430.1"/>
    </source>
</evidence>
<proteinExistence type="predicted"/>
<organism evidence="1 2">
    <name type="scientific">Dendrolimus kikuchii</name>
    <dbReference type="NCBI Taxonomy" id="765133"/>
    <lineage>
        <taxon>Eukaryota</taxon>
        <taxon>Metazoa</taxon>
        <taxon>Ecdysozoa</taxon>
        <taxon>Arthropoda</taxon>
        <taxon>Hexapoda</taxon>
        <taxon>Insecta</taxon>
        <taxon>Pterygota</taxon>
        <taxon>Neoptera</taxon>
        <taxon>Endopterygota</taxon>
        <taxon>Lepidoptera</taxon>
        <taxon>Glossata</taxon>
        <taxon>Ditrysia</taxon>
        <taxon>Bombycoidea</taxon>
        <taxon>Lasiocampidae</taxon>
        <taxon>Dendrolimus</taxon>
    </lineage>
</organism>
<keyword evidence="2" id="KW-1185">Reference proteome</keyword>
<sequence>MEMKNRYVDNSGSPIPLETFPLNDNAEPYTPPQRTILWPELLVASAISMAMLLNGFTVGYSSCAIPRLLDSIKTADENYEAISWVATSASLAASVGGFLGGPLITYIGRRYTLIGTGVPFFISWILVASTSNLHLIIAGRVLSGICVGVVYSAFPVYIVETVQPKLRGALGLLPIAFRSGGIILVYLACPYLDISTMAYIAAALSVPIFLLFFVTPESPRWYIAKGHDHDARKALQWLRGKNYNIENEMQDLTQFQTEADKTKGIALKQMFYMENTPAILISFGLMIFQQLTGTTVIYYYAHRMFPNPIDIQSFYVRIVIVIVFSFVIAIILVDVIGRKMLLYISSASIILSTSTLGVFAYIQELNDNISFGSLSQLCLALYIFGSSVGYESISWLMLGEILPLKIRGTVVSVITGITWVCSTYMGTSFVRMIISGDPYSPLFLFAVIHLVAIIFVVCCVPETCGKTLEEIEINLTERVKSVNNRNGADRNTDANL</sequence>
<protein>
    <submittedName>
        <fullName evidence="1">Uncharacterized protein</fullName>
    </submittedName>
</protein>
<dbReference type="EMBL" id="CM034405">
    <property type="protein sequence ID" value="KAJ0173430.1"/>
    <property type="molecule type" value="Genomic_DNA"/>
</dbReference>
<reference evidence="1 2" key="1">
    <citation type="journal article" date="2021" name="Front. Genet.">
        <title>Chromosome-Level Genome Assembly Reveals Significant Gene Expansion in the Toll and IMD Signaling Pathways of Dendrolimus kikuchii.</title>
        <authorList>
            <person name="Zhou J."/>
            <person name="Wu P."/>
            <person name="Xiong Z."/>
            <person name="Liu N."/>
            <person name="Zhao N."/>
            <person name="Ji M."/>
            <person name="Qiu Y."/>
            <person name="Yang B."/>
        </authorList>
    </citation>
    <scope>NUCLEOTIDE SEQUENCE [LARGE SCALE GENOMIC DNA]</scope>
    <source>
        <strain evidence="1">Ann1</strain>
    </source>
</reference>
<accession>A0ACC1CPC2</accession>